<feature type="chain" id="PRO_5018616670" evidence="1">
    <location>
        <begin position="20"/>
        <end position="97"/>
    </location>
</feature>
<protein>
    <submittedName>
        <fullName evidence="2">Uncharacterized protein</fullName>
    </submittedName>
</protein>
<gene>
    <name evidence="2" type="ORF">PXEA_LOCUS4126</name>
</gene>
<accession>A0A3S5BNG5</accession>
<comment type="caution">
    <text evidence="2">The sequence shown here is derived from an EMBL/GenBank/DDBJ whole genome shotgun (WGS) entry which is preliminary data.</text>
</comment>
<sequence length="97" mass="11333">MMIRFVVSSILIIASSVFADIKLQENVELTPEEYVNESLRDWDALLRLNAMQSSANLRSLGRKCHQQMHPQASKWRKDQYRSLRNVFPAFTDSNFRS</sequence>
<dbReference type="EMBL" id="CAAALY010009694">
    <property type="protein sequence ID" value="VEL10686.1"/>
    <property type="molecule type" value="Genomic_DNA"/>
</dbReference>
<reference evidence="2" key="1">
    <citation type="submission" date="2018-11" db="EMBL/GenBank/DDBJ databases">
        <authorList>
            <consortium name="Pathogen Informatics"/>
        </authorList>
    </citation>
    <scope>NUCLEOTIDE SEQUENCE</scope>
</reference>
<keyword evidence="3" id="KW-1185">Reference proteome</keyword>
<dbReference type="Proteomes" id="UP000784294">
    <property type="component" value="Unassembled WGS sequence"/>
</dbReference>
<evidence type="ECO:0000313" key="3">
    <source>
        <dbReference type="Proteomes" id="UP000784294"/>
    </source>
</evidence>
<organism evidence="2 3">
    <name type="scientific">Protopolystoma xenopodis</name>
    <dbReference type="NCBI Taxonomy" id="117903"/>
    <lineage>
        <taxon>Eukaryota</taxon>
        <taxon>Metazoa</taxon>
        <taxon>Spiralia</taxon>
        <taxon>Lophotrochozoa</taxon>
        <taxon>Platyhelminthes</taxon>
        <taxon>Monogenea</taxon>
        <taxon>Polyopisthocotylea</taxon>
        <taxon>Polystomatidea</taxon>
        <taxon>Polystomatidae</taxon>
        <taxon>Protopolystoma</taxon>
    </lineage>
</organism>
<evidence type="ECO:0000256" key="1">
    <source>
        <dbReference type="SAM" id="SignalP"/>
    </source>
</evidence>
<feature type="signal peptide" evidence="1">
    <location>
        <begin position="1"/>
        <end position="19"/>
    </location>
</feature>
<feature type="non-terminal residue" evidence="2">
    <location>
        <position position="97"/>
    </location>
</feature>
<dbReference type="AlphaFoldDB" id="A0A3S5BNG5"/>
<evidence type="ECO:0000313" key="2">
    <source>
        <dbReference type="EMBL" id="VEL10686.1"/>
    </source>
</evidence>
<keyword evidence="1" id="KW-0732">Signal</keyword>
<proteinExistence type="predicted"/>
<name>A0A3S5BNG5_9PLAT</name>